<feature type="transmembrane region" description="Helical" evidence="1">
    <location>
        <begin position="41"/>
        <end position="59"/>
    </location>
</feature>
<dbReference type="EMBL" id="FOWP01000013">
    <property type="protein sequence ID" value="SFP51456.1"/>
    <property type="molecule type" value="Genomic_DNA"/>
</dbReference>
<protein>
    <submittedName>
        <fullName evidence="2">Uncharacterized protein</fullName>
    </submittedName>
</protein>
<feature type="transmembrane region" description="Helical" evidence="1">
    <location>
        <begin position="16"/>
        <end position="35"/>
    </location>
</feature>
<reference evidence="2 3" key="1">
    <citation type="submission" date="2016-10" db="EMBL/GenBank/DDBJ databases">
        <authorList>
            <person name="de Groot N.N."/>
        </authorList>
    </citation>
    <scope>NUCLEOTIDE SEQUENCE [LARGE SCALE GENOMIC DNA]</scope>
    <source>
        <strain evidence="2 3">CCUG 59231</strain>
    </source>
</reference>
<keyword evidence="1" id="KW-0472">Membrane</keyword>
<evidence type="ECO:0000313" key="3">
    <source>
        <dbReference type="Proteomes" id="UP000182400"/>
    </source>
</evidence>
<accession>A0A1I5R075</accession>
<sequence length="201" mass="22142">MEITASDVEFKEGRRVLFMGGGIGLLLMGLSFQAFRMGASPIAGLLLLVAVWLLASAWINRGAGSKPLMILKDEGIWFFNANGLLPYTSIGDMEIETYCTHKDFQFNSTFHIPLEKVDTLPAFQYSRLDGLFLRPGAARGRGFRKHVVVFRYGNLRDADGKGLDADDLFEELSYRINRACQAEAAILVPTSAANDALSSVQ</sequence>
<gene>
    <name evidence="2" type="ORF">SAMN05216601_113122</name>
</gene>
<proteinExistence type="predicted"/>
<keyword evidence="1" id="KW-0812">Transmembrane</keyword>
<dbReference type="OrthoDB" id="6962420at2"/>
<evidence type="ECO:0000313" key="2">
    <source>
        <dbReference type="EMBL" id="SFP51456.1"/>
    </source>
</evidence>
<evidence type="ECO:0000256" key="1">
    <source>
        <dbReference type="SAM" id="Phobius"/>
    </source>
</evidence>
<organism evidence="2 3">
    <name type="scientific">Ectopseudomonas composti</name>
    <dbReference type="NCBI Taxonomy" id="658457"/>
    <lineage>
        <taxon>Bacteria</taxon>
        <taxon>Pseudomonadati</taxon>
        <taxon>Pseudomonadota</taxon>
        <taxon>Gammaproteobacteria</taxon>
        <taxon>Pseudomonadales</taxon>
        <taxon>Pseudomonadaceae</taxon>
        <taxon>Ectopseudomonas</taxon>
    </lineage>
</organism>
<keyword evidence="1" id="KW-1133">Transmembrane helix</keyword>
<name>A0A1I5R075_9GAMM</name>
<dbReference type="AlphaFoldDB" id="A0A1I5R075"/>
<dbReference type="Proteomes" id="UP000182400">
    <property type="component" value="Unassembled WGS sequence"/>
</dbReference>